<dbReference type="STRING" id="64971.SAMN05421831_10775"/>
<gene>
    <name evidence="2" type="ORF">SAMN05421831_10775</name>
</gene>
<dbReference type="RefSeq" id="WP_093309780.1">
    <property type="nucleotide sequence ID" value="NZ_FNYH01000007.1"/>
</dbReference>
<proteinExistence type="predicted"/>
<evidence type="ECO:0000256" key="1">
    <source>
        <dbReference type="SAM" id="Coils"/>
    </source>
</evidence>
<feature type="coiled-coil region" evidence="1">
    <location>
        <begin position="20"/>
        <end position="54"/>
    </location>
</feature>
<sequence>MSQENAASQKINIDGQEYAVSDLNEKARNLIVNLRVAEQELARLQQQTALVQTARMAYANALKAELPPSPTATEDKFSF</sequence>
<evidence type="ECO:0000313" key="3">
    <source>
        <dbReference type="Proteomes" id="UP000242999"/>
    </source>
</evidence>
<dbReference type="AlphaFoldDB" id="A0A1H6SJ88"/>
<keyword evidence="3" id="KW-1185">Reference proteome</keyword>
<name>A0A1H6SJ88_9GAMM</name>
<dbReference type="OrthoDB" id="5739715at2"/>
<accession>A0A1H6SJ88</accession>
<dbReference type="Proteomes" id="UP000242999">
    <property type="component" value="Unassembled WGS sequence"/>
</dbReference>
<evidence type="ECO:0000313" key="2">
    <source>
        <dbReference type="EMBL" id="SEI67923.1"/>
    </source>
</evidence>
<organism evidence="2 3">
    <name type="scientific">Allopseudospirillum japonicum</name>
    <dbReference type="NCBI Taxonomy" id="64971"/>
    <lineage>
        <taxon>Bacteria</taxon>
        <taxon>Pseudomonadati</taxon>
        <taxon>Pseudomonadota</taxon>
        <taxon>Gammaproteobacteria</taxon>
        <taxon>Oceanospirillales</taxon>
        <taxon>Oceanospirillaceae</taxon>
        <taxon>Allopseudospirillum</taxon>
    </lineage>
</organism>
<dbReference type="EMBL" id="FNYH01000007">
    <property type="protein sequence ID" value="SEI67923.1"/>
    <property type="molecule type" value="Genomic_DNA"/>
</dbReference>
<keyword evidence="1" id="KW-0175">Coiled coil</keyword>
<reference evidence="3" key="1">
    <citation type="submission" date="2016-10" db="EMBL/GenBank/DDBJ databases">
        <authorList>
            <person name="Varghese N."/>
            <person name="Submissions S."/>
        </authorList>
    </citation>
    <scope>NUCLEOTIDE SEQUENCE [LARGE SCALE GENOMIC DNA]</scope>
    <source>
        <strain evidence="3">DSM 7165</strain>
    </source>
</reference>
<protein>
    <submittedName>
        <fullName evidence="2">Uncharacterized protein</fullName>
    </submittedName>
</protein>